<evidence type="ECO:0000313" key="8">
    <source>
        <dbReference type="EMBL" id="RFU27780.1"/>
    </source>
</evidence>
<dbReference type="GO" id="GO:0008270">
    <property type="term" value="F:zinc ion binding"/>
    <property type="evidence" value="ECO:0007669"/>
    <property type="project" value="InterPro"/>
</dbReference>
<name>A0A3E2H312_SCYLI</name>
<dbReference type="OrthoDB" id="3163292at2759"/>
<dbReference type="Pfam" id="PF04082">
    <property type="entry name" value="Fungal_trans"/>
    <property type="match status" value="1"/>
</dbReference>
<comment type="caution">
    <text evidence="8">The sequence shown here is derived from an EMBL/GenBank/DDBJ whole genome shotgun (WGS) entry which is preliminary data.</text>
</comment>
<protein>
    <recommendedName>
        <fullName evidence="7">Xylanolytic transcriptional activator regulatory domain-containing protein</fullName>
    </recommendedName>
</protein>
<gene>
    <name evidence="8" type="ORF">B7463_g8565</name>
</gene>
<reference evidence="8 9" key="1">
    <citation type="submission" date="2018-05" db="EMBL/GenBank/DDBJ databases">
        <title>Draft genome sequence of Scytalidium lignicola DSM 105466, a ubiquitous saprotrophic fungus.</title>
        <authorList>
            <person name="Buettner E."/>
            <person name="Gebauer A.M."/>
            <person name="Hofrichter M."/>
            <person name="Liers C."/>
            <person name="Kellner H."/>
        </authorList>
    </citation>
    <scope>NUCLEOTIDE SEQUENCE [LARGE SCALE GENOMIC DNA]</scope>
    <source>
        <strain evidence="8 9">DSM 105466</strain>
    </source>
</reference>
<evidence type="ECO:0000256" key="6">
    <source>
        <dbReference type="SAM" id="MobiDB-lite"/>
    </source>
</evidence>
<organism evidence="8 9">
    <name type="scientific">Scytalidium lignicola</name>
    <name type="common">Hyphomycete</name>
    <dbReference type="NCBI Taxonomy" id="5539"/>
    <lineage>
        <taxon>Eukaryota</taxon>
        <taxon>Fungi</taxon>
        <taxon>Dikarya</taxon>
        <taxon>Ascomycota</taxon>
        <taxon>Pezizomycotina</taxon>
        <taxon>Leotiomycetes</taxon>
        <taxon>Leotiomycetes incertae sedis</taxon>
        <taxon>Scytalidium</taxon>
    </lineage>
</organism>
<evidence type="ECO:0000313" key="9">
    <source>
        <dbReference type="Proteomes" id="UP000258309"/>
    </source>
</evidence>
<accession>A0A3E2H312</accession>
<dbReference type="EMBL" id="NCSJ02000190">
    <property type="protein sequence ID" value="RFU27780.1"/>
    <property type="molecule type" value="Genomic_DNA"/>
</dbReference>
<dbReference type="CDD" id="cd12148">
    <property type="entry name" value="fungal_TF_MHR"/>
    <property type="match status" value="1"/>
</dbReference>
<dbReference type="PANTHER" id="PTHR31845">
    <property type="entry name" value="FINGER DOMAIN PROTEIN, PUTATIVE-RELATED"/>
    <property type="match status" value="1"/>
</dbReference>
<sequence>MVKLRAELEQMKAQVSSLLPQTSPTSASESIPSSANTDKEEGISETDEQASIPKDTTPTSARTAGDITVLPWQIDAAFEVFFQNIHPMLPFVTQSTPNRCYSREPFLFWAICVLGLRSVAPGLAHALCPFVHAEALHAPHRSCHNQIAATDVVQGLLLLSMWPFKSPSLLHESVWLHCGSATHLALHIGLHQPHSASEFVPKYRRDFLPVSQFRRTWIACYVVNSLVSFARGYPSTIRADFNLIKYSRSTPSQLSIQPELFKYLLIARRIEEGQELGSPQSVPYGQIDPGSRAGICGLLKARIAETEENISKPSLSPIMRVFLTATKMLPVMQALQSTSPLPLQETEVLQAFELAGQLICQAEIVQKEINRVYFPVFIDGMVLISVLLILKIQISRFSGLVDQRRGQYLIEKACKYYRDGVNDFSTIPARLTQFMDGVRTMVAENCFPAGGFVIEKAKCHYSQNILYEFLWEFYEWKRLAVGAAEFQEAPPLPNDTGISMVSFLDLEQLDADFWQMLSYTNGTNH</sequence>
<dbReference type="STRING" id="5539.A0A3E2H312"/>
<dbReference type="PANTHER" id="PTHR31845:SF21">
    <property type="entry name" value="REGULATORY PROTEIN LEU3"/>
    <property type="match status" value="1"/>
</dbReference>
<dbReference type="GO" id="GO:0000981">
    <property type="term" value="F:DNA-binding transcription factor activity, RNA polymerase II-specific"/>
    <property type="evidence" value="ECO:0007669"/>
    <property type="project" value="TreeGrafter"/>
</dbReference>
<evidence type="ECO:0000256" key="2">
    <source>
        <dbReference type="ARBA" id="ARBA00023015"/>
    </source>
</evidence>
<dbReference type="GO" id="GO:0005634">
    <property type="term" value="C:nucleus"/>
    <property type="evidence" value="ECO:0007669"/>
    <property type="project" value="UniProtKB-SubCell"/>
</dbReference>
<evidence type="ECO:0000256" key="5">
    <source>
        <dbReference type="ARBA" id="ARBA00023242"/>
    </source>
</evidence>
<keyword evidence="3" id="KW-0238">DNA-binding</keyword>
<proteinExistence type="predicted"/>
<feature type="compositionally biased region" description="Low complexity" evidence="6">
    <location>
        <begin position="22"/>
        <end position="35"/>
    </location>
</feature>
<dbReference type="Proteomes" id="UP000258309">
    <property type="component" value="Unassembled WGS sequence"/>
</dbReference>
<keyword evidence="5" id="KW-0539">Nucleus</keyword>
<feature type="domain" description="Xylanolytic transcriptional activator regulatory" evidence="7">
    <location>
        <begin position="174"/>
        <end position="253"/>
    </location>
</feature>
<evidence type="ECO:0000259" key="7">
    <source>
        <dbReference type="SMART" id="SM00906"/>
    </source>
</evidence>
<dbReference type="GO" id="GO:0006351">
    <property type="term" value="P:DNA-templated transcription"/>
    <property type="evidence" value="ECO:0007669"/>
    <property type="project" value="InterPro"/>
</dbReference>
<keyword evidence="2" id="KW-0805">Transcription regulation</keyword>
<dbReference type="GO" id="GO:0000976">
    <property type="term" value="F:transcription cis-regulatory region binding"/>
    <property type="evidence" value="ECO:0007669"/>
    <property type="project" value="TreeGrafter"/>
</dbReference>
<evidence type="ECO:0000256" key="4">
    <source>
        <dbReference type="ARBA" id="ARBA00023163"/>
    </source>
</evidence>
<evidence type="ECO:0000256" key="1">
    <source>
        <dbReference type="ARBA" id="ARBA00004123"/>
    </source>
</evidence>
<feature type="non-terminal residue" evidence="8">
    <location>
        <position position="1"/>
    </location>
</feature>
<feature type="non-terminal residue" evidence="8">
    <location>
        <position position="525"/>
    </location>
</feature>
<evidence type="ECO:0000256" key="3">
    <source>
        <dbReference type="ARBA" id="ARBA00023125"/>
    </source>
</evidence>
<keyword evidence="4" id="KW-0804">Transcription</keyword>
<dbReference type="AlphaFoldDB" id="A0A3E2H312"/>
<feature type="region of interest" description="Disordered" evidence="6">
    <location>
        <begin position="14"/>
        <end position="62"/>
    </location>
</feature>
<keyword evidence="9" id="KW-1185">Reference proteome</keyword>
<dbReference type="SMART" id="SM00906">
    <property type="entry name" value="Fungal_trans"/>
    <property type="match status" value="1"/>
</dbReference>
<dbReference type="InterPro" id="IPR051089">
    <property type="entry name" value="prtT"/>
</dbReference>
<dbReference type="InterPro" id="IPR007219">
    <property type="entry name" value="XnlR_reg_dom"/>
</dbReference>
<comment type="subcellular location">
    <subcellularLocation>
        <location evidence="1">Nucleus</location>
    </subcellularLocation>
</comment>